<accession>A0AAQ3Q7H1</accession>
<evidence type="ECO:0000313" key="1">
    <source>
        <dbReference type="EMBL" id="WOL01896.1"/>
    </source>
</evidence>
<protein>
    <submittedName>
        <fullName evidence="1">Uncharacterized protein</fullName>
    </submittedName>
</protein>
<reference evidence="1 2" key="1">
    <citation type="submission" date="2023-10" db="EMBL/GenBank/DDBJ databases">
        <title>Chromosome-scale genome assembly provides insights into flower coloration mechanisms of Canna indica.</title>
        <authorList>
            <person name="Li C."/>
        </authorList>
    </citation>
    <scope>NUCLEOTIDE SEQUENCE [LARGE SCALE GENOMIC DNA]</scope>
    <source>
        <tissue evidence="1">Flower</tissue>
    </source>
</reference>
<proteinExistence type="predicted"/>
<evidence type="ECO:0000313" key="2">
    <source>
        <dbReference type="Proteomes" id="UP001327560"/>
    </source>
</evidence>
<organism evidence="1 2">
    <name type="scientific">Canna indica</name>
    <name type="common">Indian-shot</name>
    <dbReference type="NCBI Taxonomy" id="4628"/>
    <lineage>
        <taxon>Eukaryota</taxon>
        <taxon>Viridiplantae</taxon>
        <taxon>Streptophyta</taxon>
        <taxon>Embryophyta</taxon>
        <taxon>Tracheophyta</taxon>
        <taxon>Spermatophyta</taxon>
        <taxon>Magnoliopsida</taxon>
        <taxon>Liliopsida</taxon>
        <taxon>Zingiberales</taxon>
        <taxon>Cannaceae</taxon>
        <taxon>Canna</taxon>
    </lineage>
</organism>
<dbReference type="EMBL" id="CP136892">
    <property type="protein sequence ID" value="WOL01896.1"/>
    <property type="molecule type" value="Genomic_DNA"/>
</dbReference>
<keyword evidence="2" id="KW-1185">Reference proteome</keyword>
<sequence>MRVNGYGFNGPSGLDSAFLEIVGSGRSRGGFAVCLCSTSMCVRLSGVSFGVGVGCRRELVASLVFAAGDRRFEVYISLSLSLCDSSRLPFSPLFGAGWEENFLDEAIRIELRTPSPSSSPSIFLLCGVLE</sequence>
<dbReference type="AlphaFoldDB" id="A0AAQ3Q7H1"/>
<dbReference type="Proteomes" id="UP001327560">
    <property type="component" value="Chromosome 3"/>
</dbReference>
<gene>
    <name evidence="1" type="ORF">Cni_G10615</name>
</gene>
<name>A0AAQ3Q7H1_9LILI</name>